<sequence>MIKHKGNTTNIMQHLRHSHWMHVPCANPFKRAKCTEGNDFLEDVDDPPPKIQRLPKVQTQAKSEKIDKAFQRMSSFESKVICI</sequence>
<dbReference type="AlphaFoldDB" id="A0AAV2MXN4"/>
<gene>
    <name evidence="1" type="ORF">LPLAT_LOCUS5510</name>
</gene>
<organism evidence="1 2">
    <name type="scientific">Lasius platythorax</name>
    <dbReference type="NCBI Taxonomy" id="488582"/>
    <lineage>
        <taxon>Eukaryota</taxon>
        <taxon>Metazoa</taxon>
        <taxon>Ecdysozoa</taxon>
        <taxon>Arthropoda</taxon>
        <taxon>Hexapoda</taxon>
        <taxon>Insecta</taxon>
        <taxon>Pterygota</taxon>
        <taxon>Neoptera</taxon>
        <taxon>Endopterygota</taxon>
        <taxon>Hymenoptera</taxon>
        <taxon>Apocrita</taxon>
        <taxon>Aculeata</taxon>
        <taxon>Formicoidea</taxon>
        <taxon>Formicidae</taxon>
        <taxon>Formicinae</taxon>
        <taxon>Lasius</taxon>
        <taxon>Lasius</taxon>
    </lineage>
</organism>
<reference evidence="1" key="1">
    <citation type="submission" date="2024-04" db="EMBL/GenBank/DDBJ databases">
        <authorList>
            <consortium name="Molecular Ecology Group"/>
        </authorList>
    </citation>
    <scope>NUCLEOTIDE SEQUENCE</scope>
</reference>
<comment type="caution">
    <text evidence="1">The sequence shown here is derived from an EMBL/GenBank/DDBJ whole genome shotgun (WGS) entry which is preliminary data.</text>
</comment>
<dbReference type="Proteomes" id="UP001497644">
    <property type="component" value="Unassembled WGS sequence"/>
</dbReference>
<evidence type="ECO:0000313" key="2">
    <source>
        <dbReference type="Proteomes" id="UP001497644"/>
    </source>
</evidence>
<keyword evidence="2" id="KW-1185">Reference proteome</keyword>
<evidence type="ECO:0008006" key="3">
    <source>
        <dbReference type="Google" id="ProtNLM"/>
    </source>
</evidence>
<accession>A0AAV2MXN4</accession>
<name>A0AAV2MXN4_9HYME</name>
<protein>
    <recommendedName>
        <fullName evidence="3">BED-type domain-containing protein</fullName>
    </recommendedName>
</protein>
<proteinExistence type="predicted"/>
<dbReference type="EMBL" id="CAXIPU020000446">
    <property type="protein sequence ID" value="CAL1672104.1"/>
    <property type="molecule type" value="Genomic_DNA"/>
</dbReference>
<evidence type="ECO:0000313" key="1">
    <source>
        <dbReference type="EMBL" id="CAL1672104.1"/>
    </source>
</evidence>